<reference evidence="2 3" key="1">
    <citation type="submission" date="2008-07" db="EMBL/GenBank/DDBJ databases">
        <authorList>
            <person name="El-Sayed N."/>
            <person name="Caler E."/>
            <person name="Inman J."/>
            <person name="Amedeo P."/>
            <person name="Hass B."/>
            <person name="Wortman J."/>
        </authorList>
    </citation>
    <scope>NUCLEOTIDE SEQUENCE [LARGE SCALE GENOMIC DNA]</scope>
    <source>
        <strain evidence="3">ATCC 50983 / TXsc</strain>
    </source>
</reference>
<keyword evidence="3" id="KW-1185">Reference proteome</keyword>
<proteinExistence type="predicted"/>
<gene>
    <name evidence="2" type="ORF">Pmar_PMAR007841</name>
</gene>
<dbReference type="Proteomes" id="UP000007800">
    <property type="component" value="Unassembled WGS sequence"/>
</dbReference>
<dbReference type="InParanoid" id="C5KR09"/>
<accession>C5KR09</accession>
<protein>
    <submittedName>
        <fullName evidence="2">Uncharacterized protein</fullName>
    </submittedName>
</protein>
<keyword evidence="1" id="KW-1133">Transmembrane helix</keyword>
<evidence type="ECO:0000256" key="1">
    <source>
        <dbReference type="SAM" id="Phobius"/>
    </source>
</evidence>
<organism evidence="3">
    <name type="scientific">Perkinsus marinus (strain ATCC 50983 / TXsc)</name>
    <dbReference type="NCBI Taxonomy" id="423536"/>
    <lineage>
        <taxon>Eukaryota</taxon>
        <taxon>Sar</taxon>
        <taxon>Alveolata</taxon>
        <taxon>Perkinsozoa</taxon>
        <taxon>Perkinsea</taxon>
        <taxon>Perkinsida</taxon>
        <taxon>Perkinsidae</taxon>
        <taxon>Perkinsus</taxon>
    </lineage>
</organism>
<dbReference type="RefSeq" id="XP_002781288.1">
    <property type="nucleotide sequence ID" value="XM_002781242.1"/>
</dbReference>
<name>C5KR09_PERM5</name>
<evidence type="ECO:0000313" key="2">
    <source>
        <dbReference type="EMBL" id="EER13083.1"/>
    </source>
</evidence>
<feature type="transmembrane region" description="Helical" evidence="1">
    <location>
        <begin position="75"/>
        <end position="102"/>
    </location>
</feature>
<keyword evidence="1" id="KW-0812">Transmembrane</keyword>
<dbReference type="EMBL" id="GG675641">
    <property type="protein sequence ID" value="EER13083.1"/>
    <property type="molecule type" value="Genomic_DNA"/>
</dbReference>
<keyword evidence="1" id="KW-0472">Membrane</keyword>
<sequence length="156" mass="17320">MTTLCGSSVERVLKICDEVSKDVGMETTPFVVDWYNDFRIEVAPELPQLIEVSGRNRLGVICISNKNFFRGILTVFFPLIAVAASSACASVAFFTTVVTLAIPKLFNNWQMIEDNGRYWIQATGDTVKMRGVDEQTHCKGSTRGDLRTPLLHEKGG</sequence>
<dbReference type="GeneID" id="9056535"/>
<evidence type="ECO:0000313" key="3">
    <source>
        <dbReference type="Proteomes" id="UP000007800"/>
    </source>
</evidence>
<dbReference type="AlphaFoldDB" id="C5KR09"/>